<dbReference type="NCBIfam" id="TIGR01662">
    <property type="entry name" value="HAD-SF-IIIA"/>
    <property type="match status" value="1"/>
</dbReference>
<dbReference type="GO" id="GO:0005975">
    <property type="term" value="P:carbohydrate metabolic process"/>
    <property type="evidence" value="ECO:0007669"/>
    <property type="project" value="InterPro"/>
</dbReference>
<gene>
    <name evidence="8" type="ORF">MICPUN_109574</name>
</gene>
<dbReference type="InterPro" id="IPR006543">
    <property type="entry name" value="Histidinol-phos"/>
</dbReference>
<evidence type="ECO:0000256" key="1">
    <source>
        <dbReference type="ARBA" id="ARBA00004496"/>
    </source>
</evidence>
<dbReference type="InterPro" id="IPR004446">
    <property type="entry name" value="Heptose_bisP_phosphatase"/>
</dbReference>
<reference evidence="8 9" key="1">
    <citation type="journal article" date="2009" name="Science">
        <title>Green evolution and dynamic adaptations revealed by genomes of the marine picoeukaryotes Micromonas.</title>
        <authorList>
            <person name="Worden A.Z."/>
            <person name="Lee J.H."/>
            <person name="Mock T."/>
            <person name="Rouze P."/>
            <person name="Simmons M.P."/>
            <person name="Aerts A.L."/>
            <person name="Allen A.E."/>
            <person name="Cuvelier M.L."/>
            <person name="Derelle E."/>
            <person name="Everett M.V."/>
            <person name="Foulon E."/>
            <person name="Grimwood J."/>
            <person name="Gundlach H."/>
            <person name="Henrissat B."/>
            <person name="Napoli C."/>
            <person name="McDonald S.M."/>
            <person name="Parker M.S."/>
            <person name="Rombauts S."/>
            <person name="Salamov A."/>
            <person name="Von Dassow P."/>
            <person name="Badger J.H."/>
            <person name="Coutinho P.M."/>
            <person name="Demir E."/>
            <person name="Dubchak I."/>
            <person name="Gentemann C."/>
            <person name="Eikrem W."/>
            <person name="Gready J.E."/>
            <person name="John U."/>
            <person name="Lanier W."/>
            <person name="Lindquist E.A."/>
            <person name="Lucas S."/>
            <person name="Mayer K.F."/>
            <person name="Moreau H."/>
            <person name="Not F."/>
            <person name="Otillar R."/>
            <person name="Panaud O."/>
            <person name="Pangilinan J."/>
            <person name="Paulsen I."/>
            <person name="Piegu B."/>
            <person name="Poliakov A."/>
            <person name="Robbens S."/>
            <person name="Schmutz J."/>
            <person name="Toulza E."/>
            <person name="Wyss T."/>
            <person name="Zelensky A."/>
            <person name="Zhou K."/>
            <person name="Armbrust E.V."/>
            <person name="Bhattacharya D."/>
            <person name="Goodenough U.W."/>
            <person name="Van de Peer Y."/>
            <person name="Grigoriev I.V."/>
        </authorList>
    </citation>
    <scope>NUCLEOTIDE SEQUENCE [LARGE SCALE GENOMIC DNA]</scope>
    <source>
        <strain evidence="9">RCC299 / NOUM17</strain>
    </source>
</reference>
<dbReference type="Gene3D" id="3.40.50.1000">
    <property type="entry name" value="HAD superfamily/HAD-like"/>
    <property type="match status" value="1"/>
</dbReference>
<dbReference type="GeneID" id="8249495"/>
<dbReference type="OrthoDB" id="498051at2759"/>
<name>C1EI96_MICCC</name>
<keyword evidence="5" id="KW-0378">Hydrolase</keyword>
<dbReference type="PANTHER" id="PTHR42891">
    <property type="entry name" value="D-GLYCERO-BETA-D-MANNO-HEPTOSE-1,7-BISPHOSPHATE 7-PHOSPHATASE"/>
    <property type="match status" value="1"/>
</dbReference>
<evidence type="ECO:0000256" key="5">
    <source>
        <dbReference type="ARBA" id="ARBA00022801"/>
    </source>
</evidence>
<dbReference type="SUPFAM" id="SSF56784">
    <property type="entry name" value="HAD-like"/>
    <property type="match status" value="1"/>
</dbReference>
<dbReference type="GO" id="GO:0005737">
    <property type="term" value="C:cytoplasm"/>
    <property type="evidence" value="ECO:0007669"/>
    <property type="project" value="UniProtKB-SubCell"/>
</dbReference>
<evidence type="ECO:0000256" key="3">
    <source>
        <dbReference type="ARBA" id="ARBA00022490"/>
    </source>
</evidence>
<evidence type="ECO:0000313" key="8">
    <source>
        <dbReference type="EMBL" id="ACO67642.1"/>
    </source>
</evidence>
<keyword evidence="4" id="KW-0479">Metal-binding</keyword>
<dbReference type="GO" id="GO:0046872">
    <property type="term" value="F:metal ion binding"/>
    <property type="evidence" value="ECO:0007669"/>
    <property type="project" value="UniProtKB-KW"/>
</dbReference>
<protein>
    <recommendedName>
        <fullName evidence="7">D,D-heptose 1,7-bisphosphate phosphatase</fullName>
    </recommendedName>
</protein>
<evidence type="ECO:0000313" key="9">
    <source>
        <dbReference type="Proteomes" id="UP000002009"/>
    </source>
</evidence>
<evidence type="ECO:0000256" key="4">
    <source>
        <dbReference type="ARBA" id="ARBA00022723"/>
    </source>
</evidence>
<dbReference type="PANTHER" id="PTHR42891:SF1">
    <property type="entry name" value="D-GLYCERO-BETA-D-MANNO-HEPTOSE-1,7-BISPHOSPHATE 7-PHOSPHATASE"/>
    <property type="match status" value="1"/>
</dbReference>
<comment type="similarity">
    <text evidence="2">Belongs to the GmhB family.</text>
</comment>
<dbReference type="Proteomes" id="UP000002009">
    <property type="component" value="Chromosome 15"/>
</dbReference>
<dbReference type="NCBIfam" id="TIGR01656">
    <property type="entry name" value="Histidinol-ppas"/>
    <property type="match status" value="1"/>
</dbReference>
<dbReference type="GO" id="GO:0016791">
    <property type="term" value="F:phosphatase activity"/>
    <property type="evidence" value="ECO:0007669"/>
    <property type="project" value="InterPro"/>
</dbReference>
<comment type="subcellular location">
    <subcellularLocation>
        <location evidence="1">Cytoplasm</location>
    </subcellularLocation>
</comment>
<keyword evidence="9" id="KW-1185">Reference proteome</keyword>
<sequence length="228" mass="24590">MPTSDQVRLFCLDRDGVINKDVGVPGVVDVDDFELLPEAARAIRSLNDAGVSVCVVTNQTAVGKGLLPESTLNEVIHPAMRRMLHDEAGASIGSIFYAIKPRDVPCDRRKPAPGMLVEAMNEHGCMDVYYGCIMVGDTVTDMQAAARAGARRALVCTGHGEAMGAALAARNVELPCRISMRCDDPTMSFPDECFPMDVYASLGHCVDCVLAESSYQWSARAVYDSLTQ</sequence>
<keyword evidence="3" id="KW-0963">Cytoplasm</keyword>
<dbReference type="InParanoid" id="C1EI96"/>
<dbReference type="KEGG" id="mis:MICPUN_109574"/>
<dbReference type="InterPro" id="IPR036412">
    <property type="entry name" value="HAD-like_sf"/>
</dbReference>
<accession>C1EI96</accession>
<organism evidence="8 9">
    <name type="scientific">Micromonas commoda (strain RCC299 / NOUM17 / CCMP2709)</name>
    <name type="common">Picoplanktonic green alga</name>
    <dbReference type="NCBI Taxonomy" id="296587"/>
    <lineage>
        <taxon>Eukaryota</taxon>
        <taxon>Viridiplantae</taxon>
        <taxon>Chlorophyta</taxon>
        <taxon>Mamiellophyceae</taxon>
        <taxon>Mamiellales</taxon>
        <taxon>Mamiellaceae</taxon>
        <taxon>Micromonas</taxon>
    </lineage>
</organism>
<dbReference type="InterPro" id="IPR023214">
    <property type="entry name" value="HAD_sf"/>
</dbReference>
<evidence type="ECO:0000256" key="7">
    <source>
        <dbReference type="ARBA" id="ARBA00031828"/>
    </source>
</evidence>
<dbReference type="STRING" id="296587.C1EI96"/>
<evidence type="ECO:0000256" key="2">
    <source>
        <dbReference type="ARBA" id="ARBA00005628"/>
    </source>
</evidence>
<dbReference type="Pfam" id="PF13242">
    <property type="entry name" value="Hydrolase_like"/>
    <property type="match status" value="1"/>
</dbReference>
<dbReference type="AlphaFoldDB" id="C1EI96"/>
<dbReference type="EMBL" id="CP001333">
    <property type="protein sequence ID" value="ACO67642.1"/>
    <property type="molecule type" value="Genomic_DNA"/>
</dbReference>
<evidence type="ECO:0000256" key="6">
    <source>
        <dbReference type="ARBA" id="ARBA00023277"/>
    </source>
</evidence>
<dbReference type="eggNOG" id="ENOG502S8FE">
    <property type="taxonomic scope" value="Eukaryota"/>
</dbReference>
<keyword evidence="6" id="KW-0119">Carbohydrate metabolism</keyword>
<proteinExistence type="inferred from homology"/>
<dbReference type="InterPro" id="IPR006549">
    <property type="entry name" value="HAD-SF_hydro_IIIA"/>
</dbReference>
<dbReference type="OMA" id="MSFPDEC"/>
<dbReference type="RefSeq" id="XP_002506384.1">
    <property type="nucleotide sequence ID" value="XM_002506338.1"/>
</dbReference>